<comment type="caution">
    <text evidence="1">The sequence shown here is derived from an EMBL/GenBank/DDBJ whole genome shotgun (WGS) entry which is preliminary data.</text>
</comment>
<dbReference type="GO" id="GO:0016567">
    <property type="term" value="P:protein ubiquitination"/>
    <property type="evidence" value="ECO:0007669"/>
    <property type="project" value="TreeGrafter"/>
</dbReference>
<dbReference type="RefSeq" id="XP_003114852.2">
    <property type="nucleotide sequence ID" value="XM_003114804.2"/>
</dbReference>
<dbReference type="GO" id="GO:0061630">
    <property type="term" value="F:ubiquitin protein ligase activity"/>
    <property type="evidence" value="ECO:0007669"/>
    <property type="project" value="TreeGrafter"/>
</dbReference>
<dbReference type="CTD" id="9817883"/>
<evidence type="ECO:0000313" key="2">
    <source>
        <dbReference type="Proteomes" id="UP000483820"/>
    </source>
</evidence>
<dbReference type="SUPFAM" id="SSF57850">
    <property type="entry name" value="RING/U-box"/>
    <property type="match status" value="1"/>
</dbReference>
<name>A0A2P4UWG9_CAERE</name>
<reference evidence="1 2" key="1">
    <citation type="submission" date="2019-12" db="EMBL/GenBank/DDBJ databases">
        <title>Chromosome-level assembly of the Caenorhabditis remanei genome.</title>
        <authorList>
            <person name="Teterina A.A."/>
            <person name="Willis J.H."/>
            <person name="Phillips P.C."/>
        </authorList>
    </citation>
    <scope>NUCLEOTIDE SEQUENCE [LARGE SCALE GENOMIC DNA]</scope>
    <source>
        <strain evidence="1 2">PX506</strain>
        <tissue evidence="1">Whole organism</tissue>
    </source>
</reference>
<proteinExistence type="predicted"/>
<sequence>MVSRLECAICFHYFDDFERLPKVIDECGHTFCYACLENWLNNEDTCPMCRTPINLTAEIPTNLELLSVFEKKKRNPKCSCHESRMYYCPTCLVQNYVDWDERRESGEHTFCFGCARNHFHEMEHKVRNLETDHDDLIEVESGECDTKEGAEEEKTKISSDKCRKYSIAVAVVAVGILSIAFTVSLCLLFNIISF</sequence>
<dbReference type="PROSITE" id="PS50089">
    <property type="entry name" value="ZF_RING_2"/>
    <property type="match status" value="1"/>
</dbReference>
<organism evidence="1 2">
    <name type="scientific">Caenorhabditis remanei</name>
    <name type="common">Caenorhabditis vulgaris</name>
    <dbReference type="NCBI Taxonomy" id="31234"/>
    <lineage>
        <taxon>Eukaryota</taxon>
        <taxon>Metazoa</taxon>
        <taxon>Ecdysozoa</taxon>
        <taxon>Nematoda</taxon>
        <taxon>Chromadorea</taxon>
        <taxon>Rhabditida</taxon>
        <taxon>Rhabditina</taxon>
        <taxon>Rhabditomorpha</taxon>
        <taxon>Rhabditoidea</taxon>
        <taxon>Rhabditidae</taxon>
        <taxon>Peloderinae</taxon>
        <taxon>Caenorhabditis</taxon>
    </lineage>
</organism>
<dbReference type="EMBL" id="WUAV01000001">
    <property type="protein sequence ID" value="KAF1770326.1"/>
    <property type="molecule type" value="Genomic_DNA"/>
</dbReference>
<dbReference type="InterPro" id="IPR017907">
    <property type="entry name" value="Znf_RING_CS"/>
</dbReference>
<accession>A0A2P4UWG9</accession>
<gene>
    <name evidence="1" type="ORF">GCK72_002144</name>
</gene>
<dbReference type="Pfam" id="PF13639">
    <property type="entry name" value="zf-RING_2"/>
    <property type="match status" value="1"/>
</dbReference>
<dbReference type="PROSITE" id="PS00518">
    <property type="entry name" value="ZF_RING_1"/>
    <property type="match status" value="1"/>
</dbReference>
<dbReference type="AlphaFoldDB" id="A0A2P4UWG9"/>
<dbReference type="Proteomes" id="UP000483820">
    <property type="component" value="Chromosome I"/>
</dbReference>
<dbReference type="InterPro" id="IPR013083">
    <property type="entry name" value="Znf_RING/FYVE/PHD"/>
</dbReference>
<dbReference type="InterPro" id="IPR001841">
    <property type="entry name" value="Znf_RING"/>
</dbReference>
<dbReference type="SMART" id="SM00184">
    <property type="entry name" value="RING"/>
    <property type="match status" value="1"/>
</dbReference>
<evidence type="ECO:0000313" key="1">
    <source>
        <dbReference type="EMBL" id="KAF1770326.1"/>
    </source>
</evidence>
<dbReference type="PANTHER" id="PTHR22791:SF6">
    <property type="entry name" value="RING-TYPE DOMAIN-CONTAINING PROTEIN"/>
    <property type="match status" value="1"/>
</dbReference>
<dbReference type="KEGG" id="crq:GCK72_002144"/>
<dbReference type="InterPro" id="IPR051435">
    <property type="entry name" value="RING_finger_E3_ubiq-ligases"/>
</dbReference>
<protein>
    <submittedName>
        <fullName evidence="1">Uncharacterized protein</fullName>
    </submittedName>
</protein>
<dbReference type="PANTHER" id="PTHR22791">
    <property type="entry name" value="RING-TYPE DOMAIN-CONTAINING PROTEIN"/>
    <property type="match status" value="1"/>
</dbReference>
<dbReference type="GeneID" id="9817883"/>
<dbReference type="Gene3D" id="3.30.40.10">
    <property type="entry name" value="Zinc/RING finger domain, C3HC4 (zinc finger)"/>
    <property type="match status" value="1"/>
</dbReference>